<feature type="compositionally biased region" description="Polar residues" evidence="1">
    <location>
        <begin position="60"/>
        <end position="70"/>
    </location>
</feature>
<reference evidence="2 3" key="1">
    <citation type="submission" date="2020-05" db="EMBL/GenBank/DDBJ databases">
        <title>Azospirillum oleiclasticum sp. nov, a nitrogen-fixing and heavy crude oil-emulsifying bacterium isolated from the crude oil of Yumen Oilfield.</title>
        <authorList>
            <person name="Wu D."/>
            <person name="Cai M."/>
            <person name="Zhang X."/>
        </authorList>
    </citation>
    <scope>NUCLEOTIDE SEQUENCE [LARGE SCALE GENOMIC DNA]</scope>
    <source>
        <strain evidence="2 3">ROY-1-1-2</strain>
    </source>
</reference>
<evidence type="ECO:0000256" key="1">
    <source>
        <dbReference type="SAM" id="MobiDB-lite"/>
    </source>
</evidence>
<feature type="region of interest" description="Disordered" evidence="1">
    <location>
        <begin position="50"/>
        <end position="70"/>
    </location>
</feature>
<name>A0ABX2TMV7_9PROT</name>
<accession>A0ABX2TMV7</accession>
<dbReference type="InterPro" id="IPR011010">
    <property type="entry name" value="DNA_brk_join_enz"/>
</dbReference>
<proteinExistence type="predicted"/>
<keyword evidence="3" id="KW-1185">Reference proteome</keyword>
<dbReference type="EMBL" id="JABFDB010000047">
    <property type="protein sequence ID" value="NYZ24919.1"/>
    <property type="molecule type" value="Genomic_DNA"/>
</dbReference>
<evidence type="ECO:0000313" key="3">
    <source>
        <dbReference type="Proteomes" id="UP000584642"/>
    </source>
</evidence>
<dbReference type="Proteomes" id="UP000584642">
    <property type="component" value="Unassembled WGS sequence"/>
</dbReference>
<dbReference type="RefSeq" id="WP_180286691.1">
    <property type="nucleotide sequence ID" value="NZ_JABFDB010000047.1"/>
</dbReference>
<sequence>MPDRTAVEAHPLSQATRPVVAAAASVHVTTSPVTASASPIGPTATMVDRTPEAAEADTRPQPQRASPATDWTIQQAMGERVCRRQRDTNPVKTASLCKEEERNYRVAAELFTSLIGDRRAVDVTEDDLLRFRGELHRVPTLFGRGTYRNMTGAEAVARADAVTASQQAAVMARAEDGHLDRDNLAHELRDAEVPRLSMKTVNKHLDTIKGLLRWLRTTMKVAIDRDLPDLRIRYDQKDIGRAANADREAFSSAEIRKLFASPCWTGCAGVDHRHRPGFKMVKDAKFWIPLLAALEGVRLGEAAQLLTTDIQLRCFDQDDAVGAAIRLRRHLFPLANE</sequence>
<evidence type="ECO:0000313" key="2">
    <source>
        <dbReference type="EMBL" id="NYZ24919.1"/>
    </source>
</evidence>
<evidence type="ECO:0008006" key="4">
    <source>
        <dbReference type="Google" id="ProtNLM"/>
    </source>
</evidence>
<organism evidence="2 3">
    <name type="scientific">Azospirillum oleiclasticum</name>
    <dbReference type="NCBI Taxonomy" id="2735135"/>
    <lineage>
        <taxon>Bacteria</taxon>
        <taxon>Pseudomonadati</taxon>
        <taxon>Pseudomonadota</taxon>
        <taxon>Alphaproteobacteria</taxon>
        <taxon>Rhodospirillales</taxon>
        <taxon>Azospirillaceae</taxon>
        <taxon>Azospirillum</taxon>
    </lineage>
</organism>
<gene>
    <name evidence="2" type="ORF">HND93_34890</name>
</gene>
<dbReference type="SUPFAM" id="SSF56349">
    <property type="entry name" value="DNA breaking-rejoining enzymes"/>
    <property type="match status" value="1"/>
</dbReference>
<comment type="caution">
    <text evidence="2">The sequence shown here is derived from an EMBL/GenBank/DDBJ whole genome shotgun (WGS) entry which is preliminary data.</text>
</comment>
<protein>
    <recommendedName>
        <fullName evidence="4">Core-binding (CB) domain-containing protein</fullName>
    </recommendedName>
</protein>